<accession>A0A6J3M0T2</accession>
<reference evidence="2" key="2">
    <citation type="submission" date="2020-04" db="EMBL/GenBank/DDBJ databases">
        <authorList>
            <consortium name="NCBI Genome Project"/>
        </authorList>
    </citation>
    <scope>NUCLEOTIDE SEQUENCE</scope>
    <source>
        <strain evidence="2">CBS 342.82</strain>
    </source>
</reference>
<proteinExistence type="predicted"/>
<dbReference type="GeneID" id="54361045"/>
<keyword evidence="1" id="KW-1185">Reference proteome</keyword>
<dbReference type="OrthoDB" id="5423360at2759"/>
<evidence type="ECO:0000313" key="2">
    <source>
        <dbReference type="RefSeq" id="XP_033458534.1"/>
    </source>
</evidence>
<evidence type="ECO:0000313" key="1">
    <source>
        <dbReference type="Proteomes" id="UP000504637"/>
    </source>
</evidence>
<dbReference type="RefSeq" id="XP_033458534.1">
    <property type="nucleotide sequence ID" value="XM_033603245.1"/>
</dbReference>
<dbReference type="Proteomes" id="UP000504637">
    <property type="component" value="Unplaced"/>
</dbReference>
<reference evidence="2" key="3">
    <citation type="submission" date="2025-08" db="UniProtKB">
        <authorList>
            <consortium name="RefSeq"/>
        </authorList>
    </citation>
    <scope>IDENTIFICATION</scope>
    <source>
        <strain evidence="2">CBS 342.82</strain>
    </source>
</reference>
<sequence>MRISGGAKFGKTPFVDRYMKWRWAVHESYTQAERDNLSARLTEYKKWFLGKKFKVTEPVHVGSIVVLPIENEAPNYRDDLPTEPTLLNRASSWNISPITEGPEITIVTGAIAYQSRIPNRPGPMQIRVSVADPPDMNIIAGYAE</sequence>
<gene>
    <name evidence="2" type="ORF">K489DRAFT_371510</name>
</gene>
<organism evidence="2">
    <name type="scientific">Dissoconium aciculare CBS 342.82</name>
    <dbReference type="NCBI Taxonomy" id="1314786"/>
    <lineage>
        <taxon>Eukaryota</taxon>
        <taxon>Fungi</taxon>
        <taxon>Dikarya</taxon>
        <taxon>Ascomycota</taxon>
        <taxon>Pezizomycotina</taxon>
        <taxon>Dothideomycetes</taxon>
        <taxon>Dothideomycetidae</taxon>
        <taxon>Mycosphaerellales</taxon>
        <taxon>Dissoconiaceae</taxon>
        <taxon>Dissoconium</taxon>
    </lineage>
</organism>
<dbReference type="AlphaFoldDB" id="A0A6J3M0T2"/>
<name>A0A6J3M0T2_9PEZI</name>
<protein>
    <submittedName>
        <fullName evidence="2">Uncharacterized protein</fullName>
    </submittedName>
</protein>
<reference evidence="2" key="1">
    <citation type="submission" date="2020-01" db="EMBL/GenBank/DDBJ databases">
        <authorList>
            <consortium name="DOE Joint Genome Institute"/>
            <person name="Haridas S."/>
            <person name="Albert R."/>
            <person name="Binder M."/>
            <person name="Bloem J."/>
            <person name="Labutti K."/>
            <person name="Salamov A."/>
            <person name="Andreopoulos B."/>
            <person name="Baker S.E."/>
            <person name="Barry K."/>
            <person name="Bills G."/>
            <person name="Bluhm B.H."/>
            <person name="Cannon C."/>
            <person name="Castanera R."/>
            <person name="Culley D.E."/>
            <person name="Daum C."/>
            <person name="Ezra D."/>
            <person name="Gonzalez J.B."/>
            <person name="Henrissat B."/>
            <person name="Kuo A."/>
            <person name="Liang C."/>
            <person name="Lipzen A."/>
            <person name="Lutzoni F."/>
            <person name="Magnuson J."/>
            <person name="Mondo S."/>
            <person name="Nolan M."/>
            <person name="Ohm R."/>
            <person name="Pangilinan J."/>
            <person name="Park H.-J."/>
            <person name="Ramirez L."/>
            <person name="Alfaro M."/>
            <person name="Sun H."/>
            <person name="Tritt A."/>
            <person name="Yoshinaga Y."/>
            <person name="Zwiers L.-H."/>
            <person name="Turgeon B.G."/>
            <person name="Goodwin S.B."/>
            <person name="Spatafora J.W."/>
            <person name="Crous P.W."/>
            <person name="Grigoriev I.V."/>
        </authorList>
    </citation>
    <scope>NUCLEOTIDE SEQUENCE</scope>
    <source>
        <strain evidence="2">CBS 342.82</strain>
    </source>
</reference>